<feature type="region of interest" description="Disordered" evidence="1">
    <location>
        <begin position="111"/>
        <end position="132"/>
    </location>
</feature>
<feature type="region of interest" description="Disordered" evidence="1">
    <location>
        <begin position="517"/>
        <end position="537"/>
    </location>
</feature>
<dbReference type="InterPro" id="IPR021085">
    <property type="entry name" value="AvrE_T3Es"/>
</dbReference>
<dbReference type="Proteomes" id="UP000886900">
    <property type="component" value="Unassembled WGS sequence"/>
</dbReference>
<feature type="region of interest" description="Disordered" evidence="1">
    <location>
        <begin position="595"/>
        <end position="614"/>
    </location>
</feature>
<feature type="region of interest" description="Disordered" evidence="1">
    <location>
        <begin position="1"/>
        <end position="93"/>
    </location>
</feature>
<proteinExistence type="predicted"/>
<dbReference type="Pfam" id="PF11725">
    <property type="entry name" value="AvrE_T3Es"/>
    <property type="match status" value="1"/>
</dbReference>
<feature type="compositionally biased region" description="Polar residues" evidence="1">
    <location>
        <begin position="597"/>
        <end position="609"/>
    </location>
</feature>
<evidence type="ECO:0000256" key="1">
    <source>
        <dbReference type="SAM" id="MobiDB-lite"/>
    </source>
</evidence>
<accession>A0ABS6PWS8</accession>
<gene>
    <name evidence="2" type="ORF">KVG95_16550</name>
</gene>
<organism evidence="2 3">
    <name type="scientific">Pseudomonas farris</name>
    <dbReference type="NCBI Taxonomy" id="2841207"/>
    <lineage>
        <taxon>Bacteria</taxon>
        <taxon>Pseudomonadati</taxon>
        <taxon>Pseudomonadota</taxon>
        <taxon>Gammaproteobacteria</taxon>
        <taxon>Pseudomonadales</taxon>
        <taxon>Pseudomonadaceae</taxon>
        <taxon>Pseudomonas</taxon>
    </lineage>
</organism>
<dbReference type="RefSeq" id="WP_217857179.1">
    <property type="nucleotide sequence ID" value="NZ_JAHSTV010000007.1"/>
</dbReference>
<feature type="compositionally biased region" description="Polar residues" evidence="1">
    <location>
        <begin position="157"/>
        <end position="177"/>
    </location>
</feature>
<reference evidence="2" key="1">
    <citation type="submission" date="2021-06" db="EMBL/GenBank/DDBJ databases">
        <title>Updating the genus Pseudomonas: Description of 43 new species and partition of the Pseudomonas putida group.</title>
        <authorList>
            <person name="Girard L."/>
            <person name="Lood C."/>
            <person name="Vandamme P."/>
            <person name="Rokni-Zadeh H."/>
            <person name="Van Noort V."/>
            <person name="Hofte M."/>
            <person name="Lavigne R."/>
            <person name="De Mot R."/>
        </authorList>
    </citation>
    <scope>NUCLEOTIDE SEQUENCE</scope>
    <source>
        <strain evidence="2">SWRI79</strain>
    </source>
</reference>
<feature type="compositionally biased region" description="Polar residues" evidence="1">
    <location>
        <begin position="1"/>
        <end position="19"/>
    </location>
</feature>
<feature type="compositionally biased region" description="Polar residues" evidence="1">
    <location>
        <begin position="33"/>
        <end position="42"/>
    </location>
</feature>
<comment type="caution">
    <text evidence="2">The sequence shown here is derived from an EMBL/GenBank/DDBJ whole genome shotgun (WGS) entry which is preliminary data.</text>
</comment>
<evidence type="ECO:0000313" key="3">
    <source>
        <dbReference type="Proteomes" id="UP000886900"/>
    </source>
</evidence>
<protein>
    <submittedName>
        <fullName evidence="2">AvrE-family type 3 secretion system effector</fullName>
    </submittedName>
</protein>
<feature type="region of interest" description="Disordered" evidence="1">
    <location>
        <begin position="148"/>
        <end position="188"/>
    </location>
</feature>
<dbReference type="EMBL" id="JAHSTV010000007">
    <property type="protein sequence ID" value="MBV4464938.1"/>
    <property type="molecule type" value="Genomic_DNA"/>
</dbReference>
<evidence type="ECO:0000313" key="2">
    <source>
        <dbReference type="EMBL" id="MBV4464938.1"/>
    </source>
</evidence>
<name>A0ABS6PWS8_9PSED</name>
<feature type="compositionally biased region" description="Polar residues" evidence="1">
    <location>
        <begin position="120"/>
        <end position="132"/>
    </location>
</feature>
<sequence length="1696" mass="184459">MPHNSINSTPAVSTPNVQGLTVRPGLEQRSERPTQNASSSLANLGMRQKQWVDRPHQNTGAQPSKRVQPDAHLPPSRHTAGASSDQNTHPQPPQYAAEKLRQLMIKEPHLYLPPSRHTDGTTSGQNAHPQQPNYTAENLRQLTNRQPRLYLPPNHHTAGTSSGQNAHLQQPNSTTAQKPGISLNAKGQPDFLGFTPPALTDLLKSILGQPKQTYQAQHSLENGQDHLLLDQQGSVLHLKQSPTALVVLRSSQAEAPSSALTRDASTFEVHGNNTQIATGGLKSTPLQIPGKAHLAQLTGIHEEKNGEQLRVHEGRLHRFNASTTSWEPKPGSEGKVLSQLSTHGNGAVYGQGDDIFKNLKTFSVASDNVAVCLIHKHDQQDIRLVDVLQEAQLSPSRRLKLNDGKSEALSVGLSNDRLFIADTEGKLYSVGRNELNTGERNLNLAPEQDFQPVGEKFGAGKQVTGFMHGDDGALHILVTDHLGQTHAHPLDEQSKGLKSSWNLTDALVLDNKRGLAGGADPTPANTFDLGPSGRMGITDKRIQQWDPTTQDWKDTGIKDVEQLQRGADNKAYMLKDGKIAKLDVSPHYTPVAVGTGHTLTQTSRSTNVSVGDELPGLENRTVTTFTMLNDKQFAVCDDQNRLTAHHKTGDPSELTHHGLPDKVSSLALDENHNLHALTTQGELFVLAKDDWQAPEARPEANWKPVVTSDNPPRLLASIRTADDGSLSATVRNRSHTQVHLKQGEWQPLIPRPTDHNALNDLFTNVRGSENSKRIPFTGGTLRVAINLMGRSGESSNKSSASEFFRAHIYKNTLEIPRPLKNIGNNIQHHHHGREGLRPIYETESKLFERLDMIHKDSGKAPGAGNDFKSRIARLDLGAPGAGLLTDLEAFRTELEDNSHRAAMHLGHQHGQSKLLRQKEGLLNIHGEVSEPSKRTALSMALSTASEKRNLNSSGHDLLKELQDVLTQFAPSAENHTGALLKTLQDNGMKIAHQKADVPLGQRRDFSDGQALTKSRLTLDVITLKDFGMLLDYAEMPIPPGADNSKKLDQLQQKFNLLRDNTYAEHPIKQITDMGFIDHTSLENSYDAIKAFSKGLKKEDHAISVNLRAATGSKSQAELADKLKASLKQLEHPDDEISLQSGYGVSLSTPFISLAQLGTGPFPSGSVAGGRKYSLKFARGENGIIADLSHAGIGTANAGVGASKNFWPNEPKVDMGNERQLVPAIRLGANLTATATATQHHGVVFTVPDEDIDHFVDNLFSGKLNPLEIMTKGVDHKTQNGMHLSFDLNASGTAELNVGLGITDKNSSPLSVASRIGMGGTVNVNLLNFTDYSLTKSSDKSELREGGMNRARLMNKLDAGVYFRTPLSAAHTAPKNPTDPTKATASQSIAIPLISANLSASADSKTTKRIDLSYTQANPLTTANLSKLSKSLGTAFKDRASQAELSRLANDRQPEFAEATPKEKIQRHLEGLSQYFCDKPVANDEQYAALRALKRSSVQQEAADKKHSMLDSARFESSYTNLSRLSEQGVVSKVMSLVSSMHSPSNAEQVCALLRDDPTLKSLIKQLQSSDGNLARVRLELKDHVQDKIDQGSRSGALSQTALAALLADRDNMRIKAITVFQSASQKEDFTSPLPLLSSNSSAALIVTKTLGKISFSYGENQDTPKKYVLDGELGKPTQSLKSTVGALKKDGFELKS</sequence>
<keyword evidence="3" id="KW-1185">Reference proteome</keyword>